<organism evidence="2">
    <name type="scientific">Bradyrhizobium diazoefficiens</name>
    <dbReference type="NCBI Taxonomy" id="1355477"/>
    <lineage>
        <taxon>Bacteria</taxon>
        <taxon>Pseudomonadati</taxon>
        <taxon>Pseudomonadota</taxon>
        <taxon>Alphaproteobacteria</taxon>
        <taxon>Hyphomicrobiales</taxon>
        <taxon>Nitrobacteraceae</taxon>
        <taxon>Bradyrhizobium</taxon>
    </lineage>
</organism>
<evidence type="ECO:0000313" key="3">
    <source>
        <dbReference type="EMBL" id="BCE91870.1"/>
    </source>
</evidence>
<name>A0A809Z7C7_9BRAD</name>
<protein>
    <submittedName>
        <fullName evidence="2">Uncharacterized protein</fullName>
    </submittedName>
</protein>
<evidence type="ECO:0000313" key="1">
    <source>
        <dbReference type="EMBL" id="BCE22089.1"/>
    </source>
</evidence>
<sequence>MGKKQTRTVEPAVRPQPINARFQSRLHGMLEEICQQMLIIEPAMDKVAIPIKEFIDFLDFEIEKVTLSINQEKWESIVNVQKVANDEAWLKRLTELRNGLDIYDLTASVPRIDALVAAIEKTFDVEGGG</sequence>
<dbReference type="EMBL" id="AP023094">
    <property type="protein sequence ID" value="BCE48354.1"/>
    <property type="molecule type" value="Genomic_DNA"/>
</dbReference>
<reference evidence="1" key="1">
    <citation type="submission" date="2020-05" db="EMBL/GenBank/DDBJ databases">
        <title>Complete genome sequence of Bradyrhizobium diazoefficiens XF1 isolated from soybean nodule.</title>
        <authorList>
            <person name="Noda R."/>
            <person name="Kakizaki K."/>
            <person name="Minamisawa K."/>
        </authorList>
    </citation>
    <scope>NUCLEOTIDE SEQUENCE</scope>
    <source>
        <strain evidence="1">XF1</strain>
    </source>
</reference>
<accession>A0A809Z7C7</accession>
<gene>
    <name evidence="3" type="ORF">XF10B_46680</name>
    <name evidence="1" type="ORF">XF1B_47700</name>
    <name evidence="2" type="ORF">XF4B_47030</name>
</gene>
<proteinExistence type="predicted"/>
<dbReference type="EMBL" id="AP023099">
    <property type="protein sequence ID" value="BCE91870.1"/>
    <property type="molecule type" value="Genomic_DNA"/>
</dbReference>
<dbReference type="EMBL" id="AP023091">
    <property type="protein sequence ID" value="BCE22089.1"/>
    <property type="molecule type" value="Genomic_DNA"/>
</dbReference>
<dbReference type="AlphaFoldDB" id="A0A809Z7C7"/>
<evidence type="ECO:0000313" key="2">
    <source>
        <dbReference type="EMBL" id="BCE48354.1"/>
    </source>
</evidence>
<reference evidence="3" key="2">
    <citation type="submission" date="2020-05" db="EMBL/GenBank/DDBJ databases">
        <title>Complete genome sequence of Bradyrhizobium diazoefficiens XF10 isolated from soybean nodule.</title>
        <authorList>
            <person name="Noda R."/>
            <person name="Kakizaki K."/>
            <person name="Minamisawa K."/>
        </authorList>
    </citation>
    <scope>NUCLEOTIDE SEQUENCE</scope>
    <source>
        <strain evidence="3">XF10</strain>
    </source>
</reference>
<reference evidence="2" key="3">
    <citation type="submission" date="2020-05" db="EMBL/GenBank/DDBJ databases">
        <title>Complete genome sequence of Bradyrhizobium diazoefficiens XF4 isolated from soybean nodule.</title>
        <authorList>
            <person name="Noda R."/>
            <person name="Kakizaki K."/>
            <person name="Minamisawa K."/>
        </authorList>
    </citation>
    <scope>NUCLEOTIDE SEQUENCE</scope>
    <source>
        <strain evidence="2">XF4</strain>
    </source>
</reference>